<evidence type="ECO:0000259" key="2">
    <source>
        <dbReference type="Pfam" id="PF26018"/>
    </source>
</evidence>
<name>C9L5V0_BLAHA</name>
<reference evidence="3" key="1">
    <citation type="submission" date="2009-09" db="EMBL/GenBank/DDBJ databases">
        <authorList>
            <person name="Weinstock G."/>
            <person name="Sodergren E."/>
            <person name="Clifton S."/>
            <person name="Fulton L."/>
            <person name="Fulton B."/>
            <person name="Courtney L."/>
            <person name="Fronick C."/>
            <person name="Harrison M."/>
            <person name="Strong C."/>
            <person name="Farmer C."/>
            <person name="Delahaunty K."/>
            <person name="Markovic C."/>
            <person name="Hall O."/>
            <person name="Minx P."/>
            <person name="Tomlinson C."/>
            <person name="Mitreva M."/>
            <person name="Nelson J."/>
            <person name="Hou S."/>
            <person name="Wollam A."/>
            <person name="Pepin K.H."/>
            <person name="Johnson M."/>
            <person name="Bhonagiri V."/>
            <person name="Nash W.E."/>
            <person name="Warren W."/>
            <person name="Chinwalla A."/>
            <person name="Mardis E.R."/>
            <person name="Wilson R.K."/>
        </authorList>
    </citation>
    <scope>NUCLEOTIDE SEQUENCE [LARGE SCALE GENOMIC DNA]</scope>
    <source>
        <strain evidence="3">DSM 20583</strain>
    </source>
</reference>
<proteinExistence type="predicted"/>
<feature type="transmembrane region" description="Helical" evidence="1">
    <location>
        <begin position="39"/>
        <end position="64"/>
    </location>
</feature>
<evidence type="ECO:0000256" key="1">
    <source>
        <dbReference type="SAM" id="Phobius"/>
    </source>
</evidence>
<dbReference type="InterPro" id="IPR058709">
    <property type="entry name" value="BSH_RND-rel"/>
</dbReference>
<protein>
    <recommendedName>
        <fullName evidence="2">RND related barrel-sandwich hybrid domain-containing protein</fullName>
    </recommendedName>
</protein>
<dbReference type="RefSeq" id="WP_004221862.1">
    <property type="nucleotide sequence ID" value="NZ_CP022413.2"/>
</dbReference>
<dbReference type="Proteomes" id="UP000003755">
    <property type="component" value="Unassembled WGS sequence"/>
</dbReference>
<evidence type="ECO:0000313" key="4">
    <source>
        <dbReference type="Proteomes" id="UP000003755"/>
    </source>
</evidence>
<keyword evidence="1" id="KW-1133">Transmembrane helix</keyword>
<accession>C9L5V0</accession>
<keyword evidence="1" id="KW-0472">Membrane</keyword>
<dbReference type="EMBL" id="ABYU02000011">
    <property type="protein sequence ID" value="EEX22532.1"/>
    <property type="molecule type" value="Genomic_DNA"/>
</dbReference>
<gene>
    <name evidence="3" type="ORF">BLAHAN_04757</name>
</gene>
<comment type="caution">
    <text evidence="3">The sequence shown here is derived from an EMBL/GenBank/DDBJ whole genome shotgun (WGS) entry which is preliminary data.</text>
</comment>
<dbReference type="HOGENOM" id="CLU_047532_0_0_9"/>
<feature type="domain" description="RND related barrel-sandwich hybrid" evidence="2">
    <location>
        <begin position="93"/>
        <end position="268"/>
    </location>
</feature>
<keyword evidence="1" id="KW-0812">Transmembrane</keyword>
<keyword evidence="4" id="KW-1185">Reference proteome</keyword>
<evidence type="ECO:0000313" key="3">
    <source>
        <dbReference type="EMBL" id="EEX22532.1"/>
    </source>
</evidence>
<dbReference type="STRING" id="537007.BLAHAN_04757"/>
<dbReference type="KEGG" id="bhan:CGC63_07180"/>
<dbReference type="eggNOG" id="COG0845">
    <property type="taxonomic scope" value="Bacteria"/>
</dbReference>
<organism evidence="3 4">
    <name type="scientific">Blautia hansenii DSM 20583</name>
    <dbReference type="NCBI Taxonomy" id="537007"/>
    <lineage>
        <taxon>Bacteria</taxon>
        <taxon>Bacillati</taxon>
        <taxon>Bacillota</taxon>
        <taxon>Clostridia</taxon>
        <taxon>Lachnospirales</taxon>
        <taxon>Lachnospiraceae</taxon>
        <taxon>Blautia</taxon>
    </lineage>
</organism>
<sequence>MLKYNIMLKRQLEQRRLKLSIGKKILKKLKQFFLFLKKLLTFNITTIMFGVLLLYMIITVVLYATSDHVTSYQVTVGPLTKNPVCSALALREEQLVPAGGSGYINYYAREGMQVRKNGSVYALDDKKTEAADVELSAEQLEKMRANMAKFSYGFQGSDFYDTYSFKYELQGNILHASGIMDETDTSTEAAEEDSNVLKGQAVGASVSLGNQKVFTSPEAGVVVYSTDGYEKKTPEALKESDFDEKAYKKTELLTNEKIKKGDPVYKVITSEEWTLMVPLTDKLAATIADRSSIKVKFLKDGESQNGALSIVTIGDQKVAQIHLKNGMARYASDRFLEIELVVNTRSGLKIPVSSIVTKEFYLIPRDFLANGNNTEGKGFIRELQKKNKASTTEFIEPVIYKEIDEEGNEITYDTTDTPGGYCYVDKETFQEGDVLIKPDSNETFVMGEVDYLEGVYGMNKGYAVFRQIEILDQNEEYCIVEQGTSYGLQPFDYIVLDGEKVQEEDILSGTY</sequence>
<dbReference type="AlphaFoldDB" id="C9L5V0"/>
<dbReference type="Pfam" id="PF26018">
    <property type="entry name" value="BSH_RND_rel"/>
    <property type="match status" value="1"/>
</dbReference>